<comment type="caution">
    <text evidence="13">The sequence shown here is derived from an EMBL/GenBank/DDBJ whole genome shotgun (WGS) entry which is preliminary data.</text>
</comment>
<dbReference type="FunFam" id="3.20.20.80:FF:000003">
    <property type="entry name" value="1,4-alpha-glucan branching enzyme GlgB"/>
    <property type="match status" value="1"/>
</dbReference>
<dbReference type="SUPFAM" id="SSF51445">
    <property type="entry name" value="(Trans)glycosidases"/>
    <property type="match status" value="1"/>
</dbReference>
<dbReference type="InterPro" id="IPR017853">
    <property type="entry name" value="GH"/>
</dbReference>
<dbReference type="FunFam" id="2.60.40.1180:FF:000002">
    <property type="entry name" value="1,4-alpha-glucan branching enzyme GlgB"/>
    <property type="match status" value="1"/>
</dbReference>
<gene>
    <name evidence="10 13" type="primary">glgB</name>
    <name evidence="13" type="ORF">C4532_07880</name>
</gene>
<dbReference type="Pfam" id="PF02922">
    <property type="entry name" value="CBM_48"/>
    <property type="match status" value="1"/>
</dbReference>
<dbReference type="HAMAP" id="MF_00685">
    <property type="entry name" value="GlgB"/>
    <property type="match status" value="1"/>
</dbReference>
<evidence type="ECO:0000256" key="9">
    <source>
        <dbReference type="ARBA" id="ARBA00023277"/>
    </source>
</evidence>
<dbReference type="CDD" id="cd02855">
    <property type="entry name" value="E_set_GBE_prok_N"/>
    <property type="match status" value="1"/>
</dbReference>
<organism evidence="13 14">
    <name type="scientific">Candidatus Abyssobacteria bacterium SURF_17</name>
    <dbReference type="NCBI Taxonomy" id="2093361"/>
    <lineage>
        <taxon>Bacteria</taxon>
        <taxon>Pseudomonadati</taxon>
        <taxon>Candidatus Hydrogenedentota</taxon>
        <taxon>Candidatus Abyssobacteria</taxon>
    </lineage>
</organism>
<evidence type="ECO:0000259" key="12">
    <source>
        <dbReference type="SMART" id="SM00642"/>
    </source>
</evidence>
<keyword evidence="9 10" id="KW-0119">Carbohydrate metabolism</keyword>
<dbReference type="SMART" id="SM00642">
    <property type="entry name" value="Aamy"/>
    <property type="match status" value="1"/>
</dbReference>
<evidence type="ECO:0000256" key="1">
    <source>
        <dbReference type="ARBA" id="ARBA00000826"/>
    </source>
</evidence>
<dbReference type="PANTHER" id="PTHR43651:SF3">
    <property type="entry name" value="1,4-ALPHA-GLUCAN-BRANCHING ENZYME"/>
    <property type="match status" value="1"/>
</dbReference>
<dbReference type="NCBIfam" id="NF003811">
    <property type="entry name" value="PRK05402.1"/>
    <property type="match status" value="1"/>
</dbReference>
<dbReference type="CDD" id="cd11322">
    <property type="entry name" value="AmyAc_Glg_BE"/>
    <property type="match status" value="1"/>
</dbReference>
<dbReference type="PANTHER" id="PTHR43651">
    <property type="entry name" value="1,4-ALPHA-GLUCAN-BRANCHING ENZYME"/>
    <property type="match status" value="1"/>
</dbReference>
<keyword evidence="8 10" id="KW-0320">Glycogen biosynthesis</keyword>
<dbReference type="InterPro" id="IPR014756">
    <property type="entry name" value="Ig_E-set"/>
</dbReference>
<comment type="function">
    <text evidence="2 10">Catalyzes the formation of the alpha-1,6-glucosidic linkages in glycogen by scission of a 1,4-alpha-linked oligosaccharide from growing alpha-1,4-glucan chains and the subsequent attachment of the oligosaccharide to the alpha-1,6 position.</text>
</comment>
<evidence type="ECO:0000256" key="8">
    <source>
        <dbReference type="ARBA" id="ARBA00023056"/>
    </source>
</evidence>
<dbReference type="InterPro" id="IPR006048">
    <property type="entry name" value="A-amylase/branching_C"/>
</dbReference>
<dbReference type="GO" id="GO:0004553">
    <property type="term" value="F:hydrolase activity, hydrolyzing O-glycosyl compounds"/>
    <property type="evidence" value="ECO:0007669"/>
    <property type="project" value="InterPro"/>
</dbReference>
<comment type="pathway">
    <text evidence="3 10">Glycan biosynthesis; glycogen biosynthesis.</text>
</comment>
<dbReference type="Proteomes" id="UP000285961">
    <property type="component" value="Unassembled WGS sequence"/>
</dbReference>
<dbReference type="EMBL" id="QZKI01000061">
    <property type="protein sequence ID" value="RJP71225.1"/>
    <property type="molecule type" value="Genomic_DNA"/>
</dbReference>
<keyword evidence="5 10" id="KW-0321">Glycogen metabolism</keyword>
<dbReference type="InterPro" id="IPR006047">
    <property type="entry name" value="GH13_cat_dom"/>
</dbReference>
<comment type="similarity">
    <text evidence="4 10">Belongs to the glycosyl hydrolase 13 family. GlgB subfamily.</text>
</comment>
<dbReference type="GO" id="GO:0005978">
    <property type="term" value="P:glycogen biosynthetic process"/>
    <property type="evidence" value="ECO:0007669"/>
    <property type="project" value="UniProtKB-UniRule"/>
</dbReference>
<dbReference type="EC" id="2.4.1.18" evidence="10"/>
<evidence type="ECO:0000256" key="10">
    <source>
        <dbReference type="HAMAP-Rule" id="MF_00685"/>
    </source>
</evidence>
<dbReference type="NCBIfam" id="NF008967">
    <property type="entry name" value="PRK12313.1"/>
    <property type="match status" value="1"/>
</dbReference>
<dbReference type="InterPro" id="IPR044143">
    <property type="entry name" value="GlgB_N_E_set_prok"/>
</dbReference>
<comment type="catalytic activity">
    <reaction evidence="1 10">
        <text>Transfers a segment of a (1-&gt;4)-alpha-D-glucan chain to a primary hydroxy group in a similar glucan chain.</text>
        <dbReference type="EC" id="2.4.1.18"/>
    </reaction>
</comment>
<dbReference type="InterPro" id="IPR006407">
    <property type="entry name" value="GlgB"/>
</dbReference>
<feature type="active site" description="Nucleophile" evidence="10 11">
    <location>
        <position position="334"/>
    </location>
</feature>
<dbReference type="SUPFAM" id="SSF51011">
    <property type="entry name" value="Glycosyl hydrolase domain"/>
    <property type="match status" value="1"/>
</dbReference>
<proteinExistence type="inferred from homology"/>
<name>A0A419F081_9BACT</name>
<dbReference type="NCBIfam" id="TIGR01515">
    <property type="entry name" value="branching_enzym"/>
    <property type="match status" value="1"/>
</dbReference>
<dbReference type="InterPro" id="IPR013783">
    <property type="entry name" value="Ig-like_fold"/>
</dbReference>
<dbReference type="Pfam" id="PF02806">
    <property type="entry name" value="Alpha-amylase_C"/>
    <property type="match status" value="1"/>
</dbReference>
<dbReference type="Gene3D" id="3.20.20.80">
    <property type="entry name" value="Glycosidases"/>
    <property type="match status" value="1"/>
</dbReference>
<evidence type="ECO:0000256" key="5">
    <source>
        <dbReference type="ARBA" id="ARBA00022600"/>
    </source>
</evidence>
<feature type="domain" description="Glycosyl hydrolase family 13 catalytic" evidence="12">
    <location>
        <begin position="175"/>
        <end position="528"/>
    </location>
</feature>
<evidence type="ECO:0000313" key="14">
    <source>
        <dbReference type="Proteomes" id="UP000285961"/>
    </source>
</evidence>
<evidence type="ECO:0000256" key="3">
    <source>
        <dbReference type="ARBA" id="ARBA00004964"/>
    </source>
</evidence>
<dbReference type="UniPathway" id="UPA00164"/>
<dbReference type="GO" id="GO:0003844">
    <property type="term" value="F:1,4-alpha-glucan branching enzyme activity"/>
    <property type="evidence" value="ECO:0007669"/>
    <property type="project" value="UniProtKB-UniRule"/>
</dbReference>
<reference evidence="13 14" key="1">
    <citation type="journal article" date="2017" name="ISME J.">
        <title>Energy and carbon metabolisms in a deep terrestrial subsurface fluid microbial community.</title>
        <authorList>
            <person name="Momper L."/>
            <person name="Jungbluth S.P."/>
            <person name="Lee M.D."/>
            <person name="Amend J.P."/>
        </authorList>
    </citation>
    <scope>NUCLEOTIDE SEQUENCE [LARGE SCALE GENOMIC DNA]</scope>
    <source>
        <strain evidence="13">SURF_17</strain>
    </source>
</reference>
<dbReference type="PIRSF" id="PIRSF000463">
    <property type="entry name" value="GlgB"/>
    <property type="match status" value="1"/>
</dbReference>
<dbReference type="AlphaFoldDB" id="A0A419F081"/>
<dbReference type="SUPFAM" id="SSF81296">
    <property type="entry name" value="E set domains"/>
    <property type="match status" value="1"/>
</dbReference>
<evidence type="ECO:0000256" key="11">
    <source>
        <dbReference type="PIRSR" id="PIRSR000463-1"/>
    </source>
</evidence>
<feature type="active site" description="Proton donor" evidence="10 11">
    <location>
        <position position="387"/>
    </location>
</feature>
<dbReference type="InterPro" id="IPR004193">
    <property type="entry name" value="Glyco_hydro_13_N"/>
</dbReference>
<keyword evidence="7 10" id="KW-0808">Transferase</keyword>
<dbReference type="GO" id="GO:0043169">
    <property type="term" value="F:cation binding"/>
    <property type="evidence" value="ECO:0007669"/>
    <property type="project" value="InterPro"/>
</dbReference>
<dbReference type="InterPro" id="IPR013780">
    <property type="entry name" value="Glyco_hydro_b"/>
</dbReference>
<comment type="subunit">
    <text evidence="10">Monomer.</text>
</comment>
<evidence type="ECO:0000256" key="7">
    <source>
        <dbReference type="ARBA" id="ARBA00022679"/>
    </source>
</evidence>
<sequence length="655" mass="75554">MARKNDRVEGGSVSASKSIGSVRYDISLLTDDDTYLFNQGSHFRLYNKMGSHLLNKDGLSGAYFAVWAPNARQVFVMADFNDWSKTSHPLRSRGASGIWEGFIPNVGKGARYKYHIVSQCRDYRVDKADPFAFSSEASSSPASIVWGLDYEWNDGDWMANQWKRNSAEAPISIYEVHLGSWMRVPEEGNRFLTYREIAPKLAEHALRLGFTHVEFLPVMEHPFYGSWGYQTLGYFAPTGRYGSPQDFMFLVDHLHQRGIGVILDWVPSHFPNDEHGLGFFDGTHLYEHEDERQRIHPDWDSFMFNYGRSEVQSFLLSSALFWLDNYHIDGLRVDAVASMLYLDYSRKDGDWIPNKYGGKENLEAISFLRRFNEEVYKNYPAVQTYAEESTAWPMVSRPNYVGGLGFGMKWDMGWMHDTLEYMTKDPVYRKFHHDRLTFRLLYAFTENFILPLSHDEVVHGKGSLLETMSGDEWQKFANLRLLFGYMYAQPGKKLLFMGSEFGQKYEWYHEESLQWHLLEYPLHAGLLRWVEQLNRSYREEPALHVLDFSSGGFEWIDCNDSQNSVLTFIRKNHSEKDMLVVACNFTPVPRFNYRVGVPHGGIWRELLNSDAKEFGGSGHGNLGEAEASPVPFHGRPFSLNLTLPPLGALFLKPKE</sequence>
<keyword evidence="6 10" id="KW-0328">Glycosyltransferase</keyword>
<evidence type="ECO:0000256" key="6">
    <source>
        <dbReference type="ARBA" id="ARBA00022676"/>
    </source>
</evidence>
<evidence type="ECO:0000256" key="4">
    <source>
        <dbReference type="ARBA" id="ARBA00009000"/>
    </source>
</evidence>
<dbReference type="GO" id="GO:0005829">
    <property type="term" value="C:cytosol"/>
    <property type="evidence" value="ECO:0007669"/>
    <property type="project" value="TreeGrafter"/>
</dbReference>
<dbReference type="Gene3D" id="2.60.40.1180">
    <property type="entry name" value="Golgi alpha-mannosidase II"/>
    <property type="match status" value="1"/>
</dbReference>
<evidence type="ECO:0000256" key="2">
    <source>
        <dbReference type="ARBA" id="ARBA00002953"/>
    </source>
</evidence>
<dbReference type="Gene3D" id="2.60.40.10">
    <property type="entry name" value="Immunoglobulins"/>
    <property type="match status" value="1"/>
</dbReference>
<protein>
    <recommendedName>
        <fullName evidence="10">1,4-alpha-glucan branching enzyme GlgB</fullName>
        <ecNumber evidence="10">2.4.1.18</ecNumber>
    </recommendedName>
    <alternativeName>
        <fullName evidence="10">1,4-alpha-D-glucan:1,4-alpha-D-glucan 6-glucosyl-transferase</fullName>
    </alternativeName>
    <alternativeName>
        <fullName evidence="10">Alpha-(1-&gt;4)-glucan branching enzyme</fullName>
    </alternativeName>
    <alternativeName>
        <fullName evidence="10">Glycogen branching enzyme</fullName>
        <shortName evidence="10">BE</shortName>
    </alternativeName>
</protein>
<evidence type="ECO:0000313" key="13">
    <source>
        <dbReference type="EMBL" id="RJP71225.1"/>
    </source>
</evidence>
<accession>A0A419F081</accession>
<dbReference type="InterPro" id="IPR037439">
    <property type="entry name" value="Branching_enzy"/>
</dbReference>